<dbReference type="RefSeq" id="WP_189007545.1">
    <property type="nucleotide sequence ID" value="NZ_BMHE01000002.1"/>
</dbReference>
<dbReference type="InterPro" id="IPR010359">
    <property type="entry name" value="IrrE_HExxH"/>
</dbReference>
<protein>
    <submittedName>
        <fullName evidence="2">Membrane protein</fullName>
    </submittedName>
</protein>
<evidence type="ECO:0000313" key="3">
    <source>
        <dbReference type="Proteomes" id="UP000615455"/>
    </source>
</evidence>
<gene>
    <name evidence="2" type="ORF">GCM10008018_06650</name>
</gene>
<proteinExistence type="predicted"/>
<keyword evidence="3" id="KW-1185">Reference proteome</keyword>
<dbReference type="Proteomes" id="UP000615455">
    <property type="component" value="Unassembled WGS sequence"/>
</dbReference>
<name>A0ABQ2BPC1_9BACL</name>
<dbReference type="Pfam" id="PF06114">
    <property type="entry name" value="Peptidase_M78"/>
    <property type="match status" value="1"/>
</dbReference>
<dbReference type="EMBL" id="BMHE01000002">
    <property type="protein sequence ID" value="GGI44347.1"/>
    <property type="molecule type" value="Genomic_DNA"/>
</dbReference>
<sequence length="155" mass="17830">MLYDKLLKEAAALSIDVSERNLLPTTHGLYADNTIWINKRLSTRVEKSCILAEELGHHHTSAGDITDQSDVRNRKQELLARQWAHHKMIPLERLVDAHNAQVKGRYEMAEFLGVTEEFLQAAIDRYLEKYGLYIILNEQYAIKLEPLGVVEIFQA</sequence>
<accession>A0ABQ2BPC1</accession>
<feature type="domain" description="IrrE N-terminal-like" evidence="1">
    <location>
        <begin position="27"/>
        <end position="122"/>
    </location>
</feature>
<reference evidence="3" key="1">
    <citation type="journal article" date="2019" name="Int. J. Syst. Evol. Microbiol.">
        <title>The Global Catalogue of Microorganisms (GCM) 10K type strain sequencing project: providing services to taxonomists for standard genome sequencing and annotation.</title>
        <authorList>
            <consortium name="The Broad Institute Genomics Platform"/>
            <consortium name="The Broad Institute Genome Sequencing Center for Infectious Disease"/>
            <person name="Wu L."/>
            <person name="Ma J."/>
        </authorList>
    </citation>
    <scope>NUCLEOTIDE SEQUENCE [LARGE SCALE GENOMIC DNA]</scope>
    <source>
        <strain evidence="3">CGMCC 1.15043</strain>
    </source>
</reference>
<evidence type="ECO:0000313" key="2">
    <source>
        <dbReference type="EMBL" id="GGI44347.1"/>
    </source>
</evidence>
<organism evidence="2 3">
    <name type="scientific">Paenibacillus marchantiophytorum</name>
    <dbReference type="NCBI Taxonomy" id="1619310"/>
    <lineage>
        <taxon>Bacteria</taxon>
        <taxon>Bacillati</taxon>
        <taxon>Bacillota</taxon>
        <taxon>Bacilli</taxon>
        <taxon>Bacillales</taxon>
        <taxon>Paenibacillaceae</taxon>
        <taxon>Paenibacillus</taxon>
    </lineage>
</organism>
<evidence type="ECO:0000259" key="1">
    <source>
        <dbReference type="Pfam" id="PF06114"/>
    </source>
</evidence>
<comment type="caution">
    <text evidence="2">The sequence shown here is derived from an EMBL/GenBank/DDBJ whole genome shotgun (WGS) entry which is preliminary data.</text>
</comment>